<dbReference type="InterPro" id="IPR020781">
    <property type="entry name" value="ATPase_OSCP/d_CS"/>
</dbReference>
<comment type="subcellular location">
    <subcellularLocation>
        <location evidence="1">Membrane</location>
    </subcellularLocation>
</comment>
<dbReference type="STRING" id="1798375.A2773_00200"/>
<dbReference type="GO" id="GO:0046933">
    <property type="term" value="F:proton-transporting ATP synthase activity, rotational mechanism"/>
    <property type="evidence" value="ECO:0007669"/>
    <property type="project" value="InterPro"/>
</dbReference>
<dbReference type="InterPro" id="IPR000711">
    <property type="entry name" value="ATPase_OSCP/dsu"/>
</dbReference>
<protein>
    <submittedName>
        <fullName evidence="7">ATP synthase F1 subunit delta</fullName>
    </submittedName>
</protein>
<dbReference type="Pfam" id="PF00213">
    <property type="entry name" value="OSCP"/>
    <property type="match status" value="1"/>
</dbReference>
<dbReference type="Proteomes" id="UP000177383">
    <property type="component" value="Unassembled WGS sequence"/>
</dbReference>
<evidence type="ECO:0000313" key="8">
    <source>
        <dbReference type="Proteomes" id="UP000177383"/>
    </source>
</evidence>
<keyword evidence="2" id="KW-0813">Transport</keyword>
<reference evidence="7 8" key="1">
    <citation type="journal article" date="2016" name="Nat. Commun.">
        <title>Thousands of microbial genomes shed light on interconnected biogeochemical processes in an aquifer system.</title>
        <authorList>
            <person name="Anantharaman K."/>
            <person name="Brown C.T."/>
            <person name="Hug L.A."/>
            <person name="Sharon I."/>
            <person name="Castelle C.J."/>
            <person name="Probst A.J."/>
            <person name="Thomas B.C."/>
            <person name="Singh A."/>
            <person name="Wilkins M.J."/>
            <person name="Karaoz U."/>
            <person name="Brodie E.L."/>
            <person name="Williams K.H."/>
            <person name="Hubbard S.S."/>
            <person name="Banfield J.F."/>
        </authorList>
    </citation>
    <scope>NUCLEOTIDE SEQUENCE [LARGE SCALE GENOMIC DNA]</scope>
</reference>
<dbReference type="PRINTS" id="PR00125">
    <property type="entry name" value="ATPASEDELTA"/>
</dbReference>
<evidence type="ECO:0000256" key="5">
    <source>
        <dbReference type="ARBA" id="ARBA00023136"/>
    </source>
</evidence>
<accession>A0A1F5ZLN8</accession>
<evidence type="ECO:0000256" key="4">
    <source>
        <dbReference type="ARBA" id="ARBA00023065"/>
    </source>
</evidence>
<keyword evidence="5" id="KW-0472">Membrane</keyword>
<evidence type="ECO:0000256" key="6">
    <source>
        <dbReference type="ARBA" id="ARBA00023310"/>
    </source>
</evidence>
<evidence type="ECO:0000256" key="2">
    <source>
        <dbReference type="ARBA" id="ARBA00022448"/>
    </source>
</evidence>
<dbReference type="EMBL" id="MFJE01000063">
    <property type="protein sequence ID" value="OGG13017.1"/>
    <property type="molecule type" value="Genomic_DNA"/>
</dbReference>
<comment type="caution">
    <text evidence="7">The sequence shown here is derived from an EMBL/GenBank/DDBJ whole genome shotgun (WGS) entry which is preliminary data.</text>
</comment>
<dbReference type="NCBIfam" id="TIGR01145">
    <property type="entry name" value="ATP_synt_delta"/>
    <property type="match status" value="1"/>
</dbReference>
<evidence type="ECO:0000256" key="1">
    <source>
        <dbReference type="ARBA" id="ARBA00004370"/>
    </source>
</evidence>
<gene>
    <name evidence="7" type="ORF">A2773_00200</name>
</gene>
<evidence type="ECO:0000313" key="7">
    <source>
        <dbReference type="EMBL" id="OGG13017.1"/>
    </source>
</evidence>
<name>A0A1F5ZLN8_9BACT</name>
<organism evidence="7 8">
    <name type="scientific">Candidatus Gottesmanbacteria bacterium RIFCSPHIGHO2_01_FULL_39_10</name>
    <dbReference type="NCBI Taxonomy" id="1798375"/>
    <lineage>
        <taxon>Bacteria</taxon>
        <taxon>Candidatus Gottesmaniibacteriota</taxon>
    </lineage>
</organism>
<evidence type="ECO:0000256" key="3">
    <source>
        <dbReference type="ARBA" id="ARBA00022781"/>
    </source>
</evidence>
<dbReference type="PROSITE" id="PS00389">
    <property type="entry name" value="ATPASE_DELTA"/>
    <property type="match status" value="1"/>
</dbReference>
<proteinExistence type="predicted"/>
<keyword evidence="4" id="KW-0406">Ion transport</keyword>
<keyword evidence="6" id="KW-0066">ATP synthesis</keyword>
<dbReference type="GO" id="GO:0016020">
    <property type="term" value="C:membrane"/>
    <property type="evidence" value="ECO:0007669"/>
    <property type="project" value="UniProtKB-SubCell"/>
</dbReference>
<keyword evidence="3" id="KW-0375">Hydrogen ion transport</keyword>
<dbReference type="AlphaFoldDB" id="A0A1F5ZLN8"/>
<sequence length="117" mass="13319">MKDLSQKSDFIVDGVVEYLKENNQEYLLPEVTSKLEKETQKEGNIENIIVTSMIPLTSVQLERLKVSISKMLGLKNLPIKNKIDKNLIGGLTVRAGDWFLDASLRRDLNNLKRMLTS</sequence>
<dbReference type="PANTHER" id="PTHR11910">
    <property type="entry name" value="ATP SYNTHASE DELTA CHAIN"/>
    <property type="match status" value="1"/>
</dbReference>